<sequence>MASTARLRRMDDFILNPIMSADALIEASDRALAKSQSLMPVGNKGKQPMSALHESFDFMPVYTSDEEEASPVDDDSASEYSLCSEISIAEVFEVQHLKCAQLVILQNPGKPRMVEMSKPASVTPVTTQPPVSALTINIPKRKASLRMPLNTRMSQDSTDSSTSRNESLSSATPDSPASTAPSSLYDELDEETIPARKHKRMSHVDLMHAVRDLPQPPITPLSPRPAPLSRKSSANDSSIKSIRRKRNFSSGFPLKFGRRDHSEDTMDSVLDRVARAEGSLTLQRHGAQHKRYSGGRPKLVARAANERAPIIVLPPFPGE</sequence>
<feature type="compositionally biased region" description="Polar residues" evidence="1">
    <location>
        <begin position="151"/>
        <end position="166"/>
    </location>
</feature>
<dbReference type="OrthoDB" id="3898400at2759"/>
<accession>A0A6A6F5Y9</accession>
<reference evidence="2" key="1">
    <citation type="journal article" date="2020" name="Stud. Mycol.">
        <title>101 Dothideomycetes genomes: a test case for predicting lifestyles and emergence of pathogens.</title>
        <authorList>
            <person name="Haridas S."/>
            <person name="Albert R."/>
            <person name="Binder M."/>
            <person name="Bloem J."/>
            <person name="Labutti K."/>
            <person name="Salamov A."/>
            <person name="Andreopoulos B."/>
            <person name="Baker S."/>
            <person name="Barry K."/>
            <person name="Bills G."/>
            <person name="Bluhm B."/>
            <person name="Cannon C."/>
            <person name="Castanera R."/>
            <person name="Culley D."/>
            <person name="Daum C."/>
            <person name="Ezra D."/>
            <person name="Gonzalez J."/>
            <person name="Henrissat B."/>
            <person name="Kuo A."/>
            <person name="Liang C."/>
            <person name="Lipzen A."/>
            <person name="Lutzoni F."/>
            <person name="Magnuson J."/>
            <person name="Mondo S."/>
            <person name="Nolan M."/>
            <person name="Ohm R."/>
            <person name="Pangilinan J."/>
            <person name="Park H.-J."/>
            <person name="Ramirez L."/>
            <person name="Alfaro M."/>
            <person name="Sun H."/>
            <person name="Tritt A."/>
            <person name="Yoshinaga Y."/>
            <person name="Zwiers L.-H."/>
            <person name="Turgeon B."/>
            <person name="Goodwin S."/>
            <person name="Spatafora J."/>
            <person name="Crous P."/>
            <person name="Grigoriev I."/>
        </authorList>
    </citation>
    <scope>NUCLEOTIDE SEQUENCE</scope>
    <source>
        <strain evidence="2">SCOH1-5</strain>
    </source>
</reference>
<evidence type="ECO:0000313" key="3">
    <source>
        <dbReference type="Proteomes" id="UP000799539"/>
    </source>
</evidence>
<feature type="compositionally biased region" description="Polar residues" evidence="1">
    <location>
        <begin position="230"/>
        <end position="240"/>
    </location>
</feature>
<feature type="region of interest" description="Disordered" evidence="1">
    <location>
        <begin position="210"/>
        <end position="240"/>
    </location>
</feature>
<evidence type="ECO:0000256" key="1">
    <source>
        <dbReference type="SAM" id="MobiDB-lite"/>
    </source>
</evidence>
<name>A0A6A6F5Y9_9PEZI</name>
<proteinExistence type="predicted"/>
<feature type="compositionally biased region" description="Pro residues" evidence="1">
    <location>
        <begin position="214"/>
        <end position="226"/>
    </location>
</feature>
<protein>
    <submittedName>
        <fullName evidence="2">Uncharacterized protein</fullName>
    </submittedName>
</protein>
<feature type="region of interest" description="Disordered" evidence="1">
    <location>
        <begin position="138"/>
        <end position="187"/>
    </location>
</feature>
<evidence type="ECO:0000313" key="2">
    <source>
        <dbReference type="EMBL" id="KAF2208640.1"/>
    </source>
</evidence>
<dbReference type="AlphaFoldDB" id="A0A6A6F5Y9"/>
<dbReference type="Proteomes" id="UP000799539">
    <property type="component" value="Unassembled WGS sequence"/>
</dbReference>
<gene>
    <name evidence="2" type="ORF">CERZMDRAFT_87458</name>
</gene>
<dbReference type="EMBL" id="ML992692">
    <property type="protein sequence ID" value="KAF2208640.1"/>
    <property type="molecule type" value="Genomic_DNA"/>
</dbReference>
<feature type="compositionally biased region" description="Low complexity" evidence="1">
    <location>
        <begin position="167"/>
        <end position="184"/>
    </location>
</feature>
<keyword evidence="3" id="KW-1185">Reference proteome</keyword>
<organism evidence="2 3">
    <name type="scientific">Cercospora zeae-maydis SCOH1-5</name>
    <dbReference type="NCBI Taxonomy" id="717836"/>
    <lineage>
        <taxon>Eukaryota</taxon>
        <taxon>Fungi</taxon>
        <taxon>Dikarya</taxon>
        <taxon>Ascomycota</taxon>
        <taxon>Pezizomycotina</taxon>
        <taxon>Dothideomycetes</taxon>
        <taxon>Dothideomycetidae</taxon>
        <taxon>Mycosphaerellales</taxon>
        <taxon>Mycosphaerellaceae</taxon>
        <taxon>Cercospora</taxon>
    </lineage>
</organism>